<dbReference type="GO" id="GO:0070290">
    <property type="term" value="F:N-acylphosphatidylethanolamine-specific phospholipase D activity"/>
    <property type="evidence" value="ECO:0007669"/>
    <property type="project" value="InterPro"/>
</dbReference>
<proteinExistence type="predicted"/>
<dbReference type="InterPro" id="IPR024884">
    <property type="entry name" value="NAPE-PLD"/>
</dbReference>
<accession>W6MM83</accession>
<dbReference type="GO" id="GO:0070291">
    <property type="term" value="P:N-acylethanolamine metabolic process"/>
    <property type="evidence" value="ECO:0007669"/>
    <property type="project" value="EnsemblFungi"/>
</dbReference>
<sequence length="437" mass="49612">MPLSLPGKVGLGLVVSYASYTAYIAVQAQLEISKRQRRYEEHKKGLKKADQGDFDQIVDVPNRYETLNVAGRFENPFPEYRSQTILEFLLSRILELFEGKTRGGTPSSEAELRRILPVVKPDLELIWSNHGVLKTGISDIEVDSKDLPPLKDRLTFTWLGQSCSFLQLSGISFLTDPIFEDYLVNKALGPKRITPSPCKLEELPLPNFVLVSHDHPDHLESESVKKLGNKCAWIVPLGVRKYLARKGVSNVIEMAWWDRITLPVEGPDKYEVVCLPSMHWSGRYMLDANSTLWCSFMITKNGKSMFYHAGDTGYTPELFKLIREKLGPVHLSMLPIGQYCPQWHQKPRHICPSEAIEIVKDLQSKKMVGVHWGTFVLSSEPFIEPKHKLEKLAEDMNRSKDIFAPTFGKTFVMDMSKSYESSGEAREVRDGKAVLLD</sequence>
<organism evidence="2 3">
    <name type="scientific">Kuraishia capsulata CBS 1993</name>
    <dbReference type="NCBI Taxonomy" id="1382522"/>
    <lineage>
        <taxon>Eukaryota</taxon>
        <taxon>Fungi</taxon>
        <taxon>Dikarya</taxon>
        <taxon>Ascomycota</taxon>
        <taxon>Saccharomycotina</taxon>
        <taxon>Pichiomycetes</taxon>
        <taxon>Pichiales</taxon>
        <taxon>Pichiaceae</taxon>
        <taxon>Kuraishia</taxon>
    </lineage>
</organism>
<name>W6MM83_9ASCO</name>
<dbReference type="EMBL" id="HG793128">
    <property type="protein sequence ID" value="CDK27674.1"/>
    <property type="molecule type" value="Genomic_DNA"/>
</dbReference>
<dbReference type="PANTHER" id="PTHR15032">
    <property type="entry name" value="N-ACYL-PHOSPHATIDYLETHANOLAMINE-HYDROLYZING PHOSPHOLIPASE D"/>
    <property type="match status" value="1"/>
</dbReference>
<evidence type="ECO:0000313" key="2">
    <source>
        <dbReference type="EMBL" id="CDK27674.1"/>
    </source>
</evidence>
<dbReference type="GO" id="GO:0070292">
    <property type="term" value="P:N-acylphosphatidylethanolamine metabolic process"/>
    <property type="evidence" value="ECO:0007669"/>
    <property type="project" value="EnsemblFungi"/>
</dbReference>
<dbReference type="STRING" id="1382522.W6MM83"/>
<dbReference type="Pfam" id="PF12706">
    <property type="entry name" value="Lactamase_B_2"/>
    <property type="match status" value="1"/>
</dbReference>
<evidence type="ECO:0000313" key="3">
    <source>
        <dbReference type="Proteomes" id="UP000019384"/>
    </source>
</evidence>
<reference evidence="2" key="1">
    <citation type="submission" date="2013-12" db="EMBL/GenBank/DDBJ databases">
        <authorList>
            <person name="Genoscope - CEA"/>
        </authorList>
    </citation>
    <scope>NUCLEOTIDE SEQUENCE</scope>
    <source>
        <strain evidence="2">CBS 1993</strain>
    </source>
</reference>
<dbReference type="GeneID" id="34521055"/>
<dbReference type="PIRSF" id="PIRSF038896">
    <property type="entry name" value="NAPE-PLD"/>
    <property type="match status" value="1"/>
</dbReference>
<dbReference type="AlphaFoldDB" id="W6MM83"/>
<dbReference type="InterPro" id="IPR001279">
    <property type="entry name" value="Metallo-B-lactamas"/>
</dbReference>
<dbReference type="SUPFAM" id="SSF56281">
    <property type="entry name" value="Metallo-hydrolase/oxidoreductase"/>
    <property type="match status" value="1"/>
</dbReference>
<evidence type="ECO:0000259" key="1">
    <source>
        <dbReference type="Pfam" id="PF12706"/>
    </source>
</evidence>
<protein>
    <recommendedName>
        <fullName evidence="1">Metallo-beta-lactamase domain-containing protein</fullName>
    </recommendedName>
</protein>
<dbReference type="HOGENOM" id="CLU_020884_2_1_1"/>
<dbReference type="OrthoDB" id="332863at2759"/>
<dbReference type="PANTHER" id="PTHR15032:SF4">
    <property type="entry name" value="N-ACYL-PHOSPHATIDYLETHANOLAMINE-HYDROLYZING PHOSPHOLIPASE D"/>
    <property type="match status" value="1"/>
</dbReference>
<dbReference type="GO" id="GO:0008270">
    <property type="term" value="F:zinc ion binding"/>
    <property type="evidence" value="ECO:0007669"/>
    <property type="project" value="InterPro"/>
</dbReference>
<feature type="domain" description="Metallo-beta-lactamase" evidence="1">
    <location>
        <begin position="173"/>
        <end position="372"/>
    </location>
</feature>
<dbReference type="Gene3D" id="3.60.15.10">
    <property type="entry name" value="Ribonuclease Z/Hydroxyacylglutathione hydrolase-like"/>
    <property type="match status" value="1"/>
</dbReference>
<dbReference type="RefSeq" id="XP_022459667.1">
    <property type="nucleotide sequence ID" value="XM_022602089.1"/>
</dbReference>
<gene>
    <name evidence="2" type="ORF">KUCA_T00003653001</name>
</gene>
<dbReference type="GO" id="GO:0005743">
    <property type="term" value="C:mitochondrial inner membrane"/>
    <property type="evidence" value="ECO:0007669"/>
    <property type="project" value="EnsemblFungi"/>
</dbReference>
<dbReference type="Proteomes" id="UP000019384">
    <property type="component" value="Unassembled WGS sequence"/>
</dbReference>
<reference evidence="2" key="2">
    <citation type="submission" date="2014-02" db="EMBL/GenBank/DDBJ databases">
        <title>Complete DNA sequence of /Kuraishia capsulata/ illustrates novel genomic features among budding yeasts (/Saccharomycotina/).</title>
        <authorList>
            <person name="Morales L."/>
            <person name="Noel B."/>
            <person name="Porcel B."/>
            <person name="Marcet-Houben M."/>
            <person name="Hullo M-F."/>
            <person name="Sacerdot C."/>
            <person name="Tekaia F."/>
            <person name="Leh-Louis V."/>
            <person name="Despons L."/>
            <person name="Khanna V."/>
            <person name="Aury J-M."/>
            <person name="Barbe V."/>
            <person name="Couloux A."/>
            <person name="Labadie K."/>
            <person name="Pelletier E."/>
            <person name="Souciet J-L."/>
            <person name="Boekhout T."/>
            <person name="Gabaldon T."/>
            <person name="Wincker P."/>
            <person name="Dujon B."/>
        </authorList>
    </citation>
    <scope>NUCLEOTIDE SEQUENCE</scope>
    <source>
        <strain evidence="2">CBS 1993</strain>
    </source>
</reference>
<dbReference type="InterPro" id="IPR036866">
    <property type="entry name" value="RibonucZ/Hydroxyglut_hydro"/>
</dbReference>
<keyword evidence="3" id="KW-1185">Reference proteome</keyword>